<keyword evidence="4" id="KW-0808">Transferase</keyword>
<keyword evidence="3 10" id="KW-0853">WD repeat</keyword>
<dbReference type="VEuPathDB" id="FungiDB:AAP_05423"/>
<reference evidence="13 14" key="1">
    <citation type="journal article" date="2016" name="Genome Biol. Evol.">
        <title>Divergent and convergent evolution of fungal pathogenicity.</title>
        <authorList>
            <person name="Shang Y."/>
            <person name="Xiao G."/>
            <person name="Zheng P."/>
            <person name="Cen K."/>
            <person name="Zhan S."/>
            <person name="Wang C."/>
        </authorList>
    </citation>
    <scope>NUCLEOTIDE SEQUENCE [LARGE SCALE GENOMIC DNA]</scope>
    <source>
        <strain evidence="13 14">ARSEF 7405</strain>
    </source>
</reference>
<dbReference type="OrthoDB" id="242910at2759"/>
<feature type="compositionally biased region" description="Basic residues" evidence="11">
    <location>
        <begin position="924"/>
        <end position="933"/>
    </location>
</feature>
<dbReference type="InterPro" id="IPR015943">
    <property type="entry name" value="WD40/YVTN_repeat-like_dom_sf"/>
</dbReference>
<dbReference type="PANTHER" id="PTHR17583">
    <property type="entry name" value="PHOSPHOINOSITIDE 3-KINASE REGULATORY SUBUNIT 4"/>
    <property type="match status" value="1"/>
</dbReference>
<dbReference type="GO" id="GO:0034272">
    <property type="term" value="C:phosphatidylinositol 3-kinase complex, class III, type II"/>
    <property type="evidence" value="ECO:0007669"/>
    <property type="project" value="TreeGrafter"/>
</dbReference>
<dbReference type="Pfam" id="PF00400">
    <property type="entry name" value="WD40"/>
    <property type="match status" value="1"/>
</dbReference>
<evidence type="ECO:0000256" key="7">
    <source>
        <dbReference type="ARBA" id="ARBA00022777"/>
    </source>
</evidence>
<dbReference type="Gene3D" id="1.10.510.10">
    <property type="entry name" value="Transferase(Phosphotransferase) domain 1"/>
    <property type="match status" value="1"/>
</dbReference>
<evidence type="ECO:0000256" key="9">
    <source>
        <dbReference type="PROSITE-ProRule" id="PRU00103"/>
    </source>
</evidence>
<dbReference type="InterPro" id="IPR036322">
    <property type="entry name" value="WD40_repeat_dom_sf"/>
</dbReference>
<keyword evidence="14" id="KW-1185">Reference proteome</keyword>
<dbReference type="GO" id="GO:0004674">
    <property type="term" value="F:protein serine/threonine kinase activity"/>
    <property type="evidence" value="ECO:0007669"/>
    <property type="project" value="UniProtKB-KW"/>
</dbReference>
<dbReference type="PROSITE" id="PS50077">
    <property type="entry name" value="HEAT_REPEAT"/>
    <property type="match status" value="1"/>
</dbReference>
<dbReference type="SUPFAM" id="SSF50978">
    <property type="entry name" value="WD40 repeat-like"/>
    <property type="match status" value="1"/>
</dbReference>
<dbReference type="InterPro" id="IPR001680">
    <property type="entry name" value="WD40_rpt"/>
</dbReference>
<feature type="compositionally biased region" description="Polar residues" evidence="11">
    <location>
        <begin position="955"/>
        <end position="973"/>
    </location>
</feature>
<proteinExistence type="predicted"/>
<dbReference type="PROSITE" id="PS50294">
    <property type="entry name" value="WD_REPEATS_REGION"/>
    <property type="match status" value="1"/>
</dbReference>
<dbReference type="GO" id="GO:0016236">
    <property type="term" value="P:macroautophagy"/>
    <property type="evidence" value="ECO:0007669"/>
    <property type="project" value="InterPro"/>
</dbReference>
<keyword evidence="5" id="KW-0677">Repeat</keyword>
<dbReference type="GO" id="GO:0005524">
    <property type="term" value="F:ATP binding"/>
    <property type="evidence" value="ECO:0007669"/>
    <property type="project" value="UniProtKB-KW"/>
</dbReference>
<evidence type="ECO:0000256" key="3">
    <source>
        <dbReference type="ARBA" id="ARBA00022574"/>
    </source>
</evidence>
<dbReference type="GO" id="GO:0006623">
    <property type="term" value="P:protein targeting to vacuole"/>
    <property type="evidence" value="ECO:0007669"/>
    <property type="project" value="TreeGrafter"/>
</dbReference>
<evidence type="ECO:0000256" key="1">
    <source>
        <dbReference type="ARBA" id="ARBA00012513"/>
    </source>
</evidence>
<feature type="domain" description="Protein kinase" evidence="12">
    <location>
        <begin position="25"/>
        <end position="293"/>
    </location>
</feature>
<gene>
    <name evidence="13" type="ORF">AAP_05423</name>
</gene>
<evidence type="ECO:0000256" key="10">
    <source>
        <dbReference type="PROSITE-ProRule" id="PRU00221"/>
    </source>
</evidence>
<sequence>MGQGYSLTSLSAGSAGIDIPELSDLVYERSLGASRFMKSIRARHRDGIITVKVIMKPYSNMELEPYIRALVRERDVLADMPNALGYHRIIETSNAGYLARQYMHSSLYDRISTRPFLENIEKKWIAFQLLCALRDCHSRDIFHGDIKTENVLVTSWNWIYLTDFSSAFKPAFLPDDNPADFSFYFDTSGRRTCYLAPERFLAPGKNMGSRGVDWAMDIFSAGCVIAELFLEAPIFSLSQLFKYRKGEYDPEHTSIAKIDDVDVRELILHMIRLDPESRYSADECLSFWRHKTFPEYFYSFLHQYMGFVTDPSPGRRLRHDPDDEHYLATEADERIERIYHDFDKISYFLGAIPKGTTNTPRRAMSALAADPFPLELDLPSQCQSLGKRRALPEDGSLIFLTLVSASLRNTVKASTRIKACDIFMAFAERLPDEAKLDRILPFVVLLLSDQSDLVKVTAIKTLTQLLSTIQVVSPVNSCLFPEYIFPRLSMFIPGPNHRPSAMVRAAYASCVASLAQSSLRLLDMVQALRSDMRFQSLDYGGAEGVWKKDASYHHLYDTARVDLTELFEAHTKSLITDDDVNVRRAFLGSVPSLCVFFGNPKANEVILSHLNTYLNDRDWMLKCAFFEVVVGVAAYVGTSSLEEFILPLMVQSLTDPEDFVVERVFRSFTSIANLSLLQPSTTWDLLDIAVRFFMHPNIWVRESAVHFVVASTKHASRADRFAIILPVIQPFLRSRIIDISEANILNNLRKPVSKTVWDMAFTWASKSQKGVFWRSAAHGRVFAFTRFDGRENGAIGIRDVIASSIGSPLNDEDEQWIGRLKSVGMTPEDEFKLVALREYIWRVVMRRSTNRDDSDNSAFLSAIPLSKHGITPQTVFFDKTQKPRPSRSSPEKPRRRHVPDGKMHTIVDALLDASTTIDSDGTSRRRTARSRSHQRGENSLATDIARRDTLDAASPASSPQDNRGHLSVQSSRRNSFRDDTNRPDNPARGSDDNGSTTPLRKHTAIHLLNRSNTSKANPEISTTPTNALGRVDSQTLKETYRASPLSLTTRQDSTDEDHRAKYRANHSYKGTDPTVLKLLDAVYIDNVPSDLIEFGPSVTPVSTNAPMKRVSGQSTSSVWRPQGTLVALLGEHTGPINRVVVSPDHAFFVTASDDGTVKVWDAGRLEKNLTPRSRQTHRHAQGAQVKCLTFVTETHTFISAATDGSIHAVRVDCRDSNGSVRYGKLQLVRDYNIADHFPQFPDEHAVWIEHFKKDTNSVLLVATNRSRIIALDLKEMNPLYVLENPVNHGMVTTFCIDRRFHWILVGTSHGILDLWDLRFQIRIKSWGISGGTPIHRLQVNPLRGMGKWVCVTGGSSNGSEVMVWDIDKVQCCEVYRVEPPAAATSKRSDHGAVASPVRHTSVDMAWKKYEPWRIDDDPEGMLARFSSNFSTTADPALRDNLTGPPRSVTVERNGICALAVGLESVHVGQETYRGGFLISAGYDRKIRYWDVSYPEYSFTVGDDGTKSFTSKDDLGSKIEVTTPIPNLTITTERSVVPDNSDGKVQMKGGAKRAGTTPHVPHHLKITLQQQQLLKRHLDAILDVAILQLPYAMVISVDRGGMVYVFQ</sequence>
<organism evidence="13 14">
    <name type="scientific">Ascosphaera apis ARSEF 7405</name>
    <dbReference type="NCBI Taxonomy" id="392613"/>
    <lineage>
        <taxon>Eukaryota</taxon>
        <taxon>Fungi</taxon>
        <taxon>Dikarya</taxon>
        <taxon>Ascomycota</taxon>
        <taxon>Pezizomycotina</taxon>
        <taxon>Eurotiomycetes</taxon>
        <taxon>Eurotiomycetidae</taxon>
        <taxon>Onygenales</taxon>
        <taxon>Ascosphaeraceae</taxon>
        <taxon>Ascosphaera</taxon>
    </lineage>
</organism>
<dbReference type="InterPro" id="IPR055231">
    <property type="entry name" value="2AA_helical"/>
</dbReference>
<dbReference type="SUPFAM" id="SSF48371">
    <property type="entry name" value="ARM repeat"/>
    <property type="match status" value="1"/>
</dbReference>
<dbReference type="InterPro" id="IPR011989">
    <property type="entry name" value="ARM-like"/>
</dbReference>
<dbReference type="InterPro" id="IPR045162">
    <property type="entry name" value="Vps15-like"/>
</dbReference>
<dbReference type="InterPro" id="IPR000719">
    <property type="entry name" value="Prot_kinase_dom"/>
</dbReference>
<evidence type="ECO:0000256" key="5">
    <source>
        <dbReference type="ARBA" id="ARBA00022737"/>
    </source>
</evidence>
<dbReference type="SUPFAM" id="SSF56112">
    <property type="entry name" value="Protein kinase-like (PK-like)"/>
    <property type="match status" value="1"/>
</dbReference>
<evidence type="ECO:0000256" key="2">
    <source>
        <dbReference type="ARBA" id="ARBA00022527"/>
    </source>
</evidence>
<dbReference type="PROSITE" id="PS00108">
    <property type="entry name" value="PROTEIN_KINASE_ST"/>
    <property type="match status" value="1"/>
</dbReference>
<evidence type="ECO:0000313" key="14">
    <source>
        <dbReference type="Proteomes" id="UP000242877"/>
    </source>
</evidence>
<dbReference type="InterPro" id="IPR021133">
    <property type="entry name" value="HEAT_type_2"/>
</dbReference>
<evidence type="ECO:0000256" key="4">
    <source>
        <dbReference type="ARBA" id="ARBA00022679"/>
    </source>
</evidence>
<dbReference type="GO" id="GO:0071561">
    <property type="term" value="C:nucleus-vacuole junction"/>
    <property type="evidence" value="ECO:0007669"/>
    <property type="project" value="TreeGrafter"/>
</dbReference>
<dbReference type="InterPro" id="IPR011009">
    <property type="entry name" value="Kinase-like_dom_sf"/>
</dbReference>
<dbReference type="FunFam" id="2.130.10.10:FF:000652">
    <property type="entry name" value="Related to VPS15-ser/thr protein kinase"/>
    <property type="match status" value="1"/>
</dbReference>
<name>A0A167VLW4_9EURO</name>
<evidence type="ECO:0000256" key="11">
    <source>
        <dbReference type="SAM" id="MobiDB-lite"/>
    </source>
</evidence>
<dbReference type="FunFam" id="1.25.10.10:FF:000342">
    <property type="entry name" value="Serine/threonine-protein kinase VPS15"/>
    <property type="match status" value="1"/>
</dbReference>
<dbReference type="EC" id="2.7.11.1" evidence="1"/>
<dbReference type="Pfam" id="PF00069">
    <property type="entry name" value="Pkinase"/>
    <property type="match status" value="1"/>
</dbReference>
<dbReference type="EMBL" id="AZGZ01000031">
    <property type="protein sequence ID" value="KZZ87719.1"/>
    <property type="molecule type" value="Genomic_DNA"/>
</dbReference>
<dbReference type="PROSITE" id="PS50011">
    <property type="entry name" value="PROTEIN_KINASE_DOM"/>
    <property type="match status" value="1"/>
</dbReference>
<evidence type="ECO:0000259" key="12">
    <source>
        <dbReference type="PROSITE" id="PS50011"/>
    </source>
</evidence>
<evidence type="ECO:0000256" key="8">
    <source>
        <dbReference type="ARBA" id="ARBA00022840"/>
    </source>
</evidence>
<feature type="repeat" description="HEAT" evidence="9">
    <location>
        <begin position="439"/>
        <end position="470"/>
    </location>
</feature>
<dbReference type="Proteomes" id="UP000242877">
    <property type="component" value="Unassembled WGS sequence"/>
</dbReference>
<dbReference type="InterPro" id="IPR016024">
    <property type="entry name" value="ARM-type_fold"/>
</dbReference>
<comment type="caution">
    <text evidence="13">The sequence shown here is derived from an EMBL/GenBank/DDBJ whole genome shotgun (WGS) entry which is preliminary data.</text>
</comment>
<dbReference type="Pfam" id="PF22956">
    <property type="entry name" value="VPS15-like_hel"/>
    <property type="match status" value="1"/>
</dbReference>
<dbReference type="Gene3D" id="1.25.10.10">
    <property type="entry name" value="Leucine-rich Repeat Variant"/>
    <property type="match status" value="2"/>
</dbReference>
<dbReference type="GO" id="GO:0005770">
    <property type="term" value="C:late endosome"/>
    <property type="evidence" value="ECO:0007669"/>
    <property type="project" value="TreeGrafter"/>
</dbReference>
<keyword evidence="7 13" id="KW-0418">Kinase</keyword>
<dbReference type="PROSITE" id="PS50082">
    <property type="entry name" value="WD_REPEATS_2"/>
    <property type="match status" value="1"/>
</dbReference>
<dbReference type="InterPro" id="IPR008271">
    <property type="entry name" value="Ser/Thr_kinase_AS"/>
</dbReference>
<evidence type="ECO:0000313" key="13">
    <source>
        <dbReference type="EMBL" id="KZZ87719.1"/>
    </source>
</evidence>
<keyword evidence="6" id="KW-0547">Nucleotide-binding</keyword>
<feature type="repeat" description="WD" evidence="10">
    <location>
        <begin position="1129"/>
        <end position="1161"/>
    </location>
</feature>
<keyword evidence="8" id="KW-0067">ATP-binding</keyword>
<dbReference type="GO" id="GO:0034271">
    <property type="term" value="C:phosphatidylinositol 3-kinase complex, class III, type I"/>
    <property type="evidence" value="ECO:0007669"/>
    <property type="project" value="TreeGrafter"/>
</dbReference>
<dbReference type="Gene3D" id="2.130.10.10">
    <property type="entry name" value="YVTN repeat-like/Quinoprotein amine dehydrogenase"/>
    <property type="match status" value="2"/>
</dbReference>
<accession>A0A167VLW4</accession>
<dbReference type="FunFam" id="1.10.510.10:FF:000497">
    <property type="entry name" value="Phosphoinositide 3-kinase regulatory subunit"/>
    <property type="match status" value="1"/>
</dbReference>
<evidence type="ECO:0000256" key="6">
    <source>
        <dbReference type="ARBA" id="ARBA00022741"/>
    </source>
</evidence>
<feature type="region of interest" description="Disordered" evidence="11">
    <location>
        <begin position="871"/>
        <end position="998"/>
    </location>
</feature>
<dbReference type="SMART" id="SM00320">
    <property type="entry name" value="WD40"/>
    <property type="match status" value="5"/>
</dbReference>
<feature type="region of interest" description="Disordered" evidence="11">
    <location>
        <begin position="1538"/>
        <end position="1557"/>
    </location>
</feature>
<keyword evidence="2" id="KW-0723">Serine/threonine-protein kinase</keyword>
<protein>
    <recommendedName>
        <fullName evidence="1">non-specific serine/threonine protein kinase</fullName>
        <ecNumber evidence="1">2.7.11.1</ecNumber>
    </recommendedName>
</protein>
<dbReference type="GO" id="GO:0045324">
    <property type="term" value="P:late endosome to vacuole transport"/>
    <property type="evidence" value="ECO:0007669"/>
    <property type="project" value="InterPro"/>
</dbReference>
<dbReference type="CDD" id="cd13980">
    <property type="entry name" value="STKc_Vps15"/>
    <property type="match status" value="1"/>
</dbReference>
<dbReference type="SMART" id="SM00220">
    <property type="entry name" value="S_TKc"/>
    <property type="match status" value="1"/>
</dbReference>
<dbReference type="PANTHER" id="PTHR17583:SF0">
    <property type="entry name" value="PHOSPHOINOSITIDE 3-KINASE REGULATORY SUBUNIT 4"/>
    <property type="match status" value="1"/>
</dbReference>